<name>A0AAV1JXX9_9NEOP</name>
<organism evidence="1 2">
    <name type="scientific">Leptosia nina</name>
    <dbReference type="NCBI Taxonomy" id="320188"/>
    <lineage>
        <taxon>Eukaryota</taxon>
        <taxon>Metazoa</taxon>
        <taxon>Ecdysozoa</taxon>
        <taxon>Arthropoda</taxon>
        <taxon>Hexapoda</taxon>
        <taxon>Insecta</taxon>
        <taxon>Pterygota</taxon>
        <taxon>Neoptera</taxon>
        <taxon>Endopterygota</taxon>
        <taxon>Lepidoptera</taxon>
        <taxon>Glossata</taxon>
        <taxon>Ditrysia</taxon>
        <taxon>Papilionoidea</taxon>
        <taxon>Pieridae</taxon>
        <taxon>Pierinae</taxon>
        <taxon>Leptosia</taxon>
    </lineage>
</organism>
<keyword evidence="2" id="KW-1185">Reference proteome</keyword>
<dbReference type="AlphaFoldDB" id="A0AAV1JXX9"/>
<gene>
    <name evidence="1" type="ORF">LNINA_LOCUS12275</name>
</gene>
<accession>A0AAV1JXX9</accession>
<dbReference type="EMBL" id="CAVLEF010000215">
    <property type="protein sequence ID" value="CAK1553266.1"/>
    <property type="molecule type" value="Genomic_DNA"/>
</dbReference>
<sequence length="134" mass="15550">MGKSYEDYITPAKEANVYASNEKSRFEVKNNFKSVQAKEYKSESAETIASDEIKARTERILYDDDTKILSNEKPGTGIPTRETYKMVTPNYYASLPTVAEKYDFNEPLPERDRERERVKYIGNPPARINKKIRL</sequence>
<evidence type="ECO:0000313" key="2">
    <source>
        <dbReference type="Proteomes" id="UP001497472"/>
    </source>
</evidence>
<dbReference type="Proteomes" id="UP001497472">
    <property type="component" value="Unassembled WGS sequence"/>
</dbReference>
<evidence type="ECO:0000313" key="1">
    <source>
        <dbReference type="EMBL" id="CAK1553266.1"/>
    </source>
</evidence>
<proteinExistence type="predicted"/>
<reference evidence="1 2" key="1">
    <citation type="submission" date="2023-11" db="EMBL/GenBank/DDBJ databases">
        <authorList>
            <person name="Okamura Y."/>
        </authorList>
    </citation>
    <scope>NUCLEOTIDE SEQUENCE [LARGE SCALE GENOMIC DNA]</scope>
</reference>
<protein>
    <submittedName>
        <fullName evidence="1">Uncharacterized protein</fullName>
    </submittedName>
</protein>
<comment type="caution">
    <text evidence="1">The sequence shown here is derived from an EMBL/GenBank/DDBJ whole genome shotgun (WGS) entry which is preliminary data.</text>
</comment>